<comment type="caution">
    <text evidence="2">The sequence shown here is derived from an EMBL/GenBank/DDBJ whole genome shotgun (WGS) entry which is preliminary data.</text>
</comment>
<feature type="compositionally biased region" description="Polar residues" evidence="1">
    <location>
        <begin position="235"/>
        <end position="244"/>
    </location>
</feature>
<reference evidence="2" key="1">
    <citation type="journal article" date="2020" name="G3 (Bethesda)">
        <title>High-Quality Assemblies for Three Invasive Social Wasps from the &lt;i&gt;Vespula&lt;/i&gt; Genus.</title>
        <authorList>
            <person name="Harrop T.W.R."/>
            <person name="Guhlin J."/>
            <person name="McLaughlin G.M."/>
            <person name="Permina E."/>
            <person name="Stockwell P."/>
            <person name="Gilligan J."/>
            <person name="Le Lec M.F."/>
            <person name="Gruber M.A.M."/>
            <person name="Quinn O."/>
            <person name="Lovegrove M."/>
            <person name="Duncan E.J."/>
            <person name="Remnant E.J."/>
            <person name="Van Eeckhoven J."/>
            <person name="Graham B."/>
            <person name="Knapp R.A."/>
            <person name="Langford K.W."/>
            <person name="Kronenberg Z."/>
            <person name="Press M.O."/>
            <person name="Eacker S.M."/>
            <person name="Wilson-Rankin E.E."/>
            <person name="Purcell J."/>
            <person name="Lester P.J."/>
            <person name="Dearden P.K."/>
        </authorList>
    </citation>
    <scope>NUCLEOTIDE SEQUENCE</scope>
    <source>
        <strain evidence="2">Marl-1</strain>
    </source>
</reference>
<evidence type="ECO:0000313" key="2">
    <source>
        <dbReference type="EMBL" id="KAF7404688.1"/>
    </source>
</evidence>
<dbReference type="Proteomes" id="UP000614350">
    <property type="component" value="Unassembled WGS sequence"/>
</dbReference>
<gene>
    <name evidence="2" type="ORF">HZH66_003594</name>
</gene>
<accession>A0A834NEN7</accession>
<organism evidence="2 3">
    <name type="scientific">Vespula vulgaris</name>
    <name type="common">Yellow jacket</name>
    <name type="synonym">Wasp</name>
    <dbReference type="NCBI Taxonomy" id="7454"/>
    <lineage>
        <taxon>Eukaryota</taxon>
        <taxon>Metazoa</taxon>
        <taxon>Ecdysozoa</taxon>
        <taxon>Arthropoda</taxon>
        <taxon>Hexapoda</taxon>
        <taxon>Insecta</taxon>
        <taxon>Pterygota</taxon>
        <taxon>Neoptera</taxon>
        <taxon>Endopterygota</taxon>
        <taxon>Hymenoptera</taxon>
        <taxon>Apocrita</taxon>
        <taxon>Aculeata</taxon>
        <taxon>Vespoidea</taxon>
        <taxon>Vespidae</taxon>
        <taxon>Vespinae</taxon>
        <taxon>Vespula</taxon>
    </lineage>
</organism>
<keyword evidence="3" id="KW-1185">Reference proteome</keyword>
<dbReference type="AlphaFoldDB" id="A0A834NEN7"/>
<evidence type="ECO:0000256" key="1">
    <source>
        <dbReference type="SAM" id="MobiDB-lite"/>
    </source>
</evidence>
<sequence length="388" mass="43440">MGSSTFRASTGPWYPPPHYSRCSSFVQALPPPYNEVTAKPDLYPLVIGYDESNGKGTSGFVMRYFRSLSHASTLDSLSSSFMCNVVNEANTIIPPPYSCNNSVDELSAVECEREENGDVVSVVSLANHRTTSDISSLAAQSPCSPPRATSPTIELRELLDKIQQLPQLPSGHTTLLPSQNQPQLLHTNVNGTIQQRPLSPNDVGSYRTRRMRGKMYMPLGLPNSRNKTKRWLSRSAPTTPSGTIPMSFLPGQSRRPSETDNNNQQVVPLLSEQDETENNNGEHLTGIPLLSEQEESRNYFSTRNIYLLASLTGYLNHTKANDSDTMLQLLYDRYIKIFFLFHKCSSYSKLYNSELRNLICSNTMSIHAASQRKVQDNIIIKVQVRKKQ</sequence>
<name>A0A834NEN7_VESVU</name>
<feature type="region of interest" description="Disordered" evidence="1">
    <location>
        <begin position="216"/>
        <end position="263"/>
    </location>
</feature>
<dbReference type="EMBL" id="JACSEA010000003">
    <property type="protein sequence ID" value="KAF7404688.1"/>
    <property type="molecule type" value="Genomic_DNA"/>
</dbReference>
<proteinExistence type="predicted"/>
<evidence type="ECO:0000313" key="3">
    <source>
        <dbReference type="Proteomes" id="UP000614350"/>
    </source>
</evidence>
<protein>
    <submittedName>
        <fullName evidence="2">Uncharacterized protein</fullName>
    </submittedName>
</protein>